<dbReference type="Gene3D" id="3.40.50.2300">
    <property type="match status" value="2"/>
</dbReference>
<gene>
    <name evidence="6" type="ORF">CO666_21495</name>
</gene>
<dbReference type="SUPFAM" id="SSF53822">
    <property type="entry name" value="Periplasmic binding protein-like I"/>
    <property type="match status" value="1"/>
</dbReference>
<dbReference type="InterPro" id="IPR000843">
    <property type="entry name" value="HTH_LacI"/>
</dbReference>
<organism evidence="6 7">
    <name type="scientific">Rhizobium chutanense</name>
    <dbReference type="NCBI Taxonomy" id="2035448"/>
    <lineage>
        <taxon>Bacteria</taxon>
        <taxon>Pseudomonadati</taxon>
        <taxon>Pseudomonadota</taxon>
        <taxon>Alphaproteobacteria</taxon>
        <taxon>Hyphomicrobiales</taxon>
        <taxon>Rhizobiaceae</taxon>
        <taxon>Rhizobium/Agrobacterium group</taxon>
        <taxon>Rhizobium</taxon>
    </lineage>
</organism>
<dbReference type="EMBL" id="NWSV01000016">
    <property type="protein sequence ID" value="PDT02129.1"/>
    <property type="molecule type" value="Genomic_DNA"/>
</dbReference>
<protein>
    <submittedName>
        <fullName evidence="6">LacI family transcriptional regulator</fullName>
    </submittedName>
</protein>
<proteinExistence type="predicted"/>
<evidence type="ECO:0000313" key="7">
    <source>
        <dbReference type="Proteomes" id="UP000220768"/>
    </source>
</evidence>
<accession>A0A2A6J7D6</accession>
<dbReference type="GO" id="GO:0003700">
    <property type="term" value="F:DNA-binding transcription factor activity"/>
    <property type="evidence" value="ECO:0007669"/>
    <property type="project" value="TreeGrafter"/>
</dbReference>
<comment type="caution">
    <text evidence="6">The sequence shown here is derived from an EMBL/GenBank/DDBJ whole genome shotgun (WGS) entry which is preliminary data.</text>
</comment>
<keyword evidence="1" id="KW-0678">Repressor</keyword>
<name>A0A2A6J7D6_9HYPH</name>
<reference evidence="6 7" key="1">
    <citation type="submission" date="2017-09" db="EMBL/GenBank/DDBJ databases">
        <title>Comparative genomics of rhizobia isolated from Phaseolus vulgaris in China.</title>
        <authorList>
            <person name="Tong W."/>
        </authorList>
    </citation>
    <scope>NUCLEOTIDE SEQUENCE [LARGE SCALE GENOMIC DNA]</scope>
    <source>
        <strain evidence="6 7">C5</strain>
    </source>
</reference>
<dbReference type="Gene3D" id="1.10.260.40">
    <property type="entry name" value="lambda repressor-like DNA-binding domains"/>
    <property type="match status" value="1"/>
</dbReference>
<evidence type="ECO:0000259" key="5">
    <source>
        <dbReference type="PROSITE" id="PS50932"/>
    </source>
</evidence>
<dbReference type="GO" id="GO:0000976">
    <property type="term" value="F:transcription cis-regulatory region binding"/>
    <property type="evidence" value="ECO:0007669"/>
    <property type="project" value="TreeGrafter"/>
</dbReference>
<dbReference type="PANTHER" id="PTHR30146:SF148">
    <property type="entry name" value="HTH-TYPE TRANSCRIPTIONAL REPRESSOR PURR-RELATED"/>
    <property type="match status" value="1"/>
</dbReference>
<dbReference type="PROSITE" id="PS50932">
    <property type="entry name" value="HTH_LACI_2"/>
    <property type="match status" value="1"/>
</dbReference>
<dbReference type="InterPro" id="IPR001761">
    <property type="entry name" value="Peripla_BP/Lac1_sug-bd_dom"/>
</dbReference>
<dbReference type="Pfam" id="PF00532">
    <property type="entry name" value="Peripla_BP_1"/>
    <property type="match status" value="1"/>
</dbReference>
<evidence type="ECO:0000256" key="4">
    <source>
        <dbReference type="ARBA" id="ARBA00023163"/>
    </source>
</evidence>
<dbReference type="SUPFAM" id="SSF47413">
    <property type="entry name" value="lambda repressor-like DNA-binding domains"/>
    <property type="match status" value="1"/>
</dbReference>
<evidence type="ECO:0000313" key="6">
    <source>
        <dbReference type="EMBL" id="PDT02129.1"/>
    </source>
</evidence>
<keyword evidence="2" id="KW-0805">Transcription regulation</keyword>
<dbReference type="InterPro" id="IPR010982">
    <property type="entry name" value="Lambda_DNA-bd_dom_sf"/>
</dbReference>
<dbReference type="PRINTS" id="PR00036">
    <property type="entry name" value="HTHLACI"/>
</dbReference>
<keyword evidence="3" id="KW-0238">DNA-binding</keyword>
<evidence type="ECO:0000256" key="3">
    <source>
        <dbReference type="ARBA" id="ARBA00023125"/>
    </source>
</evidence>
<dbReference type="PROSITE" id="PS00356">
    <property type="entry name" value="HTH_LACI_1"/>
    <property type="match status" value="1"/>
</dbReference>
<dbReference type="InterPro" id="IPR028082">
    <property type="entry name" value="Peripla_BP_I"/>
</dbReference>
<dbReference type="CDD" id="cd01392">
    <property type="entry name" value="HTH_LacI"/>
    <property type="match status" value="1"/>
</dbReference>
<keyword evidence="7" id="KW-1185">Reference proteome</keyword>
<dbReference type="SMART" id="SM00354">
    <property type="entry name" value="HTH_LACI"/>
    <property type="match status" value="1"/>
</dbReference>
<sequence>MATITDVARAAGVSVSTVSHVVNGTRHVNEATAALVRDAIERLGFVPNAVARSLVRSSTDAVGIAISISTNYYFNDIVSSIERACAAIGQLVFLCDTQNDPETELRLVRELVQRRVDGVILAPSCDPENRAIDYLKSARMPFVLVDRLTVEDADGVCLDNEAAMETLIDHLVGHGHRRIGLIAGEPGLLSTIERVRGYVGAMRKHGLEIDRSLMSEGNANSADACQSALEILGRADRPTAIASGNNLATIGVMRAVRDLGLRIAEDLALIGFDDFDWADCFEPRLTVMAQPSETIGMQAAEMLARRIKSSTESVRQVRLPAKLVIRRSCGCGGH</sequence>
<feature type="domain" description="HTH lacI-type" evidence="5">
    <location>
        <begin position="2"/>
        <end position="56"/>
    </location>
</feature>
<dbReference type="RefSeq" id="WP_097614219.1">
    <property type="nucleotide sequence ID" value="NZ_NWSV01000016.1"/>
</dbReference>
<dbReference type="CDD" id="cd06267">
    <property type="entry name" value="PBP1_LacI_sugar_binding-like"/>
    <property type="match status" value="1"/>
</dbReference>
<keyword evidence="4" id="KW-0804">Transcription</keyword>
<evidence type="ECO:0000256" key="2">
    <source>
        <dbReference type="ARBA" id="ARBA00023015"/>
    </source>
</evidence>
<dbReference type="Pfam" id="PF00356">
    <property type="entry name" value="LacI"/>
    <property type="match status" value="1"/>
</dbReference>
<dbReference type="AlphaFoldDB" id="A0A2A6J7D6"/>
<evidence type="ECO:0000256" key="1">
    <source>
        <dbReference type="ARBA" id="ARBA00022491"/>
    </source>
</evidence>
<dbReference type="Proteomes" id="UP000220768">
    <property type="component" value="Unassembled WGS sequence"/>
</dbReference>
<dbReference type="PANTHER" id="PTHR30146">
    <property type="entry name" value="LACI-RELATED TRANSCRIPTIONAL REPRESSOR"/>
    <property type="match status" value="1"/>
</dbReference>